<dbReference type="AlphaFoldDB" id="A0A183U0M0"/>
<dbReference type="EMBL" id="UYWY01001846">
    <property type="protein sequence ID" value="VDM27326.1"/>
    <property type="molecule type" value="Genomic_DNA"/>
</dbReference>
<gene>
    <name evidence="1" type="ORF">TCNE_LOCUS2040</name>
</gene>
<dbReference type="Proteomes" id="UP000050794">
    <property type="component" value="Unassembled WGS sequence"/>
</dbReference>
<name>A0A183U0M0_TOXCA</name>
<evidence type="ECO:0000313" key="3">
    <source>
        <dbReference type="WBParaSite" id="TCNE_0000204001-mRNA-1"/>
    </source>
</evidence>
<evidence type="ECO:0000313" key="1">
    <source>
        <dbReference type="EMBL" id="VDM27326.1"/>
    </source>
</evidence>
<sequence>MRITECCVWLTWDSLSHERGLCRVCFSRTGSICAFCQIACGVDFYVIMAVGGDLGVDVLRRTRGSCPDLGQATRGRRDRGGFGDGGGCGDGDGFGDGVGFGGGGGFVDGGGFGTVAAAAVAQAAAIPEVDPLLEEQR</sequence>
<dbReference type="WBParaSite" id="TCNE_0000204001-mRNA-1">
    <property type="protein sequence ID" value="TCNE_0000204001-mRNA-1"/>
    <property type="gene ID" value="TCNE_0000204001"/>
</dbReference>
<evidence type="ECO:0000313" key="2">
    <source>
        <dbReference type="Proteomes" id="UP000050794"/>
    </source>
</evidence>
<proteinExistence type="predicted"/>
<keyword evidence="2" id="KW-1185">Reference proteome</keyword>
<organism evidence="2 3">
    <name type="scientific">Toxocara canis</name>
    <name type="common">Canine roundworm</name>
    <dbReference type="NCBI Taxonomy" id="6265"/>
    <lineage>
        <taxon>Eukaryota</taxon>
        <taxon>Metazoa</taxon>
        <taxon>Ecdysozoa</taxon>
        <taxon>Nematoda</taxon>
        <taxon>Chromadorea</taxon>
        <taxon>Rhabditida</taxon>
        <taxon>Spirurina</taxon>
        <taxon>Ascaridomorpha</taxon>
        <taxon>Ascaridoidea</taxon>
        <taxon>Toxocaridae</taxon>
        <taxon>Toxocara</taxon>
    </lineage>
</organism>
<protein>
    <submittedName>
        <fullName evidence="1 3">Uncharacterized protein</fullName>
    </submittedName>
</protein>
<accession>A0A183U0M0</accession>
<reference evidence="1 2" key="2">
    <citation type="submission" date="2018-11" db="EMBL/GenBank/DDBJ databases">
        <authorList>
            <consortium name="Pathogen Informatics"/>
        </authorList>
    </citation>
    <scope>NUCLEOTIDE SEQUENCE [LARGE SCALE GENOMIC DNA]</scope>
</reference>
<reference evidence="3" key="1">
    <citation type="submission" date="2016-06" db="UniProtKB">
        <authorList>
            <consortium name="WormBaseParasite"/>
        </authorList>
    </citation>
    <scope>IDENTIFICATION</scope>
</reference>